<dbReference type="AlphaFoldDB" id="B0EPN2"/>
<evidence type="ECO:0000313" key="2">
    <source>
        <dbReference type="Proteomes" id="UP000008076"/>
    </source>
</evidence>
<keyword evidence="2" id="KW-1185">Reference proteome</keyword>
<dbReference type="RefSeq" id="XP_001740088.1">
    <property type="nucleotide sequence ID" value="XM_001740036.1"/>
</dbReference>
<protein>
    <submittedName>
        <fullName evidence="1">Uncharacterized protein</fullName>
    </submittedName>
</protein>
<reference evidence="2" key="1">
    <citation type="submission" date="2007-12" db="EMBL/GenBank/DDBJ databases">
        <title>Annotation of Entamoeba dispar SAW760.</title>
        <authorList>
            <person name="Lorenzi H."/>
            <person name="Inman J."/>
            <person name="Schobel S."/>
            <person name="Amedeo P."/>
            <person name="Caler E."/>
        </authorList>
    </citation>
    <scope>NUCLEOTIDE SEQUENCE [LARGE SCALE GENOMIC DNA]</scope>
    <source>
        <strain evidence="2">ATCC PRA-260 / SAW760</strain>
    </source>
</reference>
<dbReference type="PANTHER" id="PTHR37049:SF4">
    <property type="entry name" value="RHODANESE DOMAIN-CONTAINING PROTEIN"/>
    <property type="match status" value="1"/>
</dbReference>
<dbReference type="InterPro" id="IPR052766">
    <property type="entry name" value="S41A_metabolite_peptidase"/>
</dbReference>
<evidence type="ECO:0000313" key="1">
    <source>
        <dbReference type="EMBL" id="EDR23515.1"/>
    </source>
</evidence>
<sequence length="177" mass="21063">MDSGSVYEFYSQFQYLFISQKYPLLSLSLKQIHGSYRNYIVYFYYFIHVPTQIENNKDIYVKSINGNDQFEIIREFGKKYSSFKSLHVQFPFSNSSILVNSFKKQNLLLLLLSNHYLNTLLTIILENDESVDVHYNLLKLSIYHCINQKDKIILSSKENYTNINNKRNEYGDKYDNI</sequence>
<dbReference type="PANTHER" id="PTHR37049">
    <property type="entry name" value="PEPTIDASE S41 FAMILY PROTEIN"/>
    <property type="match status" value="1"/>
</dbReference>
<name>B0EPN2_ENTDS</name>
<accession>B0EPN2</accession>
<dbReference type="Proteomes" id="UP000008076">
    <property type="component" value="Unassembled WGS sequence"/>
</dbReference>
<gene>
    <name evidence="1" type="ORF">EDI_139770</name>
</gene>
<dbReference type="OrthoDB" id="27214at2759"/>
<proteinExistence type="predicted"/>
<dbReference type="GeneID" id="5885242"/>
<dbReference type="EMBL" id="DS550295">
    <property type="protein sequence ID" value="EDR23515.1"/>
    <property type="molecule type" value="Genomic_DNA"/>
</dbReference>
<dbReference type="KEGG" id="edi:EDI_139770"/>
<dbReference type="VEuPathDB" id="AmoebaDB:EDI_139770"/>
<organism evidence="2">
    <name type="scientific">Entamoeba dispar (strain ATCC PRA-260 / SAW760)</name>
    <dbReference type="NCBI Taxonomy" id="370354"/>
    <lineage>
        <taxon>Eukaryota</taxon>
        <taxon>Amoebozoa</taxon>
        <taxon>Evosea</taxon>
        <taxon>Archamoebae</taxon>
        <taxon>Mastigamoebida</taxon>
        <taxon>Entamoebidae</taxon>
        <taxon>Entamoeba</taxon>
    </lineage>
</organism>